<feature type="compositionally biased region" description="Basic and acidic residues" evidence="1">
    <location>
        <begin position="95"/>
        <end position="104"/>
    </location>
</feature>
<organism evidence="2 3">
    <name type="scientific">Marinicauda salina</name>
    <dbReference type="NCBI Taxonomy" id="2135793"/>
    <lineage>
        <taxon>Bacteria</taxon>
        <taxon>Pseudomonadati</taxon>
        <taxon>Pseudomonadota</taxon>
        <taxon>Alphaproteobacteria</taxon>
        <taxon>Maricaulales</taxon>
        <taxon>Maricaulaceae</taxon>
        <taxon>Marinicauda</taxon>
    </lineage>
</organism>
<proteinExistence type="predicted"/>
<comment type="caution">
    <text evidence="2">The sequence shown here is derived from an EMBL/GenBank/DDBJ whole genome shotgun (WGS) entry which is preliminary data.</text>
</comment>
<dbReference type="AlphaFoldDB" id="A0A2U2BSF6"/>
<gene>
    <name evidence="2" type="ORF">DDZ18_09455</name>
</gene>
<feature type="region of interest" description="Disordered" evidence="1">
    <location>
        <begin position="95"/>
        <end position="129"/>
    </location>
</feature>
<reference evidence="3" key="1">
    <citation type="submission" date="2018-05" db="EMBL/GenBank/DDBJ databases">
        <authorList>
            <person name="Liu B.-T."/>
        </authorList>
    </citation>
    <scope>NUCLEOTIDE SEQUENCE [LARGE SCALE GENOMIC DNA]</scope>
    <source>
        <strain evidence="3">WD6-1</strain>
    </source>
</reference>
<name>A0A2U2BSF6_9PROT</name>
<protein>
    <submittedName>
        <fullName evidence="2">Uncharacterized protein</fullName>
    </submittedName>
</protein>
<evidence type="ECO:0000313" key="2">
    <source>
        <dbReference type="EMBL" id="PWE16928.1"/>
    </source>
</evidence>
<sequence>MMAGGFAVAQEIAAEPEPEQVVERPIQRVDVAPMTEYEARTRERLAYDERIVERIEAWRAEREQEAAQARRAAAERDAHGRRLAPVDWDAAHSAWRDQLERDQESWNEDAQPSNPGNPGVAAMAPQGMRTPPPVRTVNIEPEELQRPRLPVLTPRVAHARTAGVRHAQAGDGMLMFPRDHVYSASMHVDELAIEVTGSRVAMREMTADEPMRRRLAAARQDDGVRITQNRAGVELVFNRFGATYSIQIMCEDPENTPACRDPETARAVYRRLALSGGSPQGMENR</sequence>
<keyword evidence="3" id="KW-1185">Reference proteome</keyword>
<feature type="region of interest" description="Disordered" evidence="1">
    <location>
        <begin position="1"/>
        <end position="21"/>
    </location>
</feature>
<dbReference type="EMBL" id="QEXV01000004">
    <property type="protein sequence ID" value="PWE16928.1"/>
    <property type="molecule type" value="Genomic_DNA"/>
</dbReference>
<accession>A0A2U2BSF6</accession>
<evidence type="ECO:0000313" key="3">
    <source>
        <dbReference type="Proteomes" id="UP000245168"/>
    </source>
</evidence>
<dbReference type="Proteomes" id="UP000245168">
    <property type="component" value="Unassembled WGS sequence"/>
</dbReference>
<evidence type="ECO:0000256" key="1">
    <source>
        <dbReference type="SAM" id="MobiDB-lite"/>
    </source>
</evidence>